<evidence type="ECO:0000256" key="7">
    <source>
        <dbReference type="ARBA" id="ARBA00035387"/>
    </source>
</evidence>
<evidence type="ECO:0000256" key="4">
    <source>
        <dbReference type="ARBA" id="ARBA00022980"/>
    </source>
</evidence>
<evidence type="ECO:0000313" key="9">
    <source>
        <dbReference type="EMBL" id="AAP06837.1"/>
    </source>
</evidence>
<keyword evidence="4" id="KW-0689">Ribosomal protein</keyword>
<dbReference type="Gene3D" id="3.40.1370.10">
    <property type="match status" value="1"/>
</dbReference>
<dbReference type="GO" id="GO:0005840">
    <property type="term" value="C:ribosome"/>
    <property type="evidence" value="ECO:0007669"/>
    <property type="project" value="UniProtKB-KW"/>
</dbReference>
<reference evidence="10" key="1">
    <citation type="journal article" date="2005" name="Nature">
        <title>The map-based sequence of the rice genome.</title>
        <authorList>
            <consortium name="International rice genome sequencing project (IRGSP)"/>
            <person name="Matsumoto T."/>
            <person name="Wu J."/>
            <person name="Kanamori H."/>
            <person name="Katayose Y."/>
            <person name="Fujisawa M."/>
            <person name="Namiki N."/>
            <person name="Mizuno H."/>
            <person name="Yamamoto K."/>
            <person name="Antonio B.A."/>
            <person name="Baba T."/>
            <person name="Sakata K."/>
            <person name="Nagamura Y."/>
            <person name="Aoki H."/>
            <person name="Arikawa K."/>
            <person name="Arita K."/>
            <person name="Bito T."/>
            <person name="Chiden Y."/>
            <person name="Fujitsuka N."/>
            <person name="Fukunaka R."/>
            <person name="Hamada M."/>
            <person name="Harada C."/>
            <person name="Hayashi A."/>
            <person name="Hijishita S."/>
            <person name="Honda M."/>
            <person name="Hosokawa S."/>
            <person name="Ichikawa Y."/>
            <person name="Idonuma A."/>
            <person name="Iijima M."/>
            <person name="Ikeda M."/>
            <person name="Ikeno M."/>
            <person name="Ito K."/>
            <person name="Ito S."/>
            <person name="Ito T."/>
            <person name="Ito Y."/>
            <person name="Ito Y."/>
            <person name="Iwabuchi A."/>
            <person name="Kamiya K."/>
            <person name="Karasawa W."/>
            <person name="Kurita K."/>
            <person name="Katagiri S."/>
            <person name="Kikuta A."/>
            <person name="Kobayashi H."/>
            <person name="Kobayashi N."/>
            <person name="Machita K."/>
            <person name="Maehara T."/>
            <person name="Masukawa M."/>
            <person name="Mizubayashi T."/>
            <person name="Mukai Y."/>
            <person name="Nagasaki H."/>
            <person name="Nagata Y."/>
            <person name="Naito S."/>
            <person name="Nakashima M."/>
            <person name="Nakama Y."/>
            <person name="Nakamichi Y."/>
            <person name="Nakamura M."/>
            <person name="Meguro A."/>
            <person name="Negishi M."/>
            <person name="Ohta I."/>
            <person name="Ohta T."/>
            <person name="Okamoto M."/>
            <person name="Ono N."/>
            <person name="Saji S."/>
            <person name="Sakaguchi M."/>
            <person name="Sakai K."/>
            <person name="Shibata M."/>
            <person name="Shimokawa T."/>
            <person name="Song J."/>
            <person name="Takazaki Y."/>
            <person name="Terasawa K."/>
            <person name="Tsugane M."/>
            <person name="Tsuji K."/>
            <person name="Ueda S."/>
            <person name="Waki K."/>
            <person name="Yamagata H."/>
            <person name="Yamamoto M."/>
            <person name="Yamamoto S."/>
            <person name="Yamane H."/>
            <person name="Yoshiki S."/>
            <person name="Yoshihara R."/>
            <person name="Yukawa K."/>
            <person name="Zhong H."/>
            <person name="Yano M."/>
            <person name="Yuan Q."/>
            <person name="Ouyang S."/>
            <person name="Liu J."/>
            <person name="Jones K.M."/>
            <person name="Gansberger K."/>
            <person name="Moffat K."/>
            <person name="Hill J."/>
            <person name="Bera J."/>
            <person name="Fadrosh D."/>
            <person name="Jin S."/>
            <person name="Johri S."/>
            <person name="Kim M."/>
            <person name="Overton L."/>
            <person name="Reardon M."/>
            <person name="Tsitrin T."/>
            <person name="Vuong H."/>
            <person name="Weaver B."/>
            <person name="Ciecko A."/>
            <person name="Tallon L."/>
            <person name="Jackson J."/>
            <person name="Pai G."/>
            <person name="Aken S.V."/>
            <person name="Utterback T."/>
            <person name="Reidmuller S."/>
            <person name="Feldblyum T."/>
            <person name="Hsiao J."/>
            <person name="Zismann V."/>
            <person name="Iobst S."/>
            <person name="de Vazeille A.R."/>
            <person name="Buell C.R."/>
            <person name="Ying K."/>
            <person name="Li Y."/>
            <person name="Lu T."/>
            <person name="Huang Y."/>
            <person name="Zhao Q."/>
            <person name="Feng Q."/>
            <person name="Zhang L."/>
            <person name="Zhu J."/>
            <person name="Weng Q."/>
            <person name="Mu J."/>
            <person name="Lu Y."/>
            <person name="Fan D."/>
            <person name="Liu Y."/>
            <person name="Guan J."/>
            <person name="Zhang Y."/>
            <person name="Yu S."/>
            <person name="Liu X."/>
            <person name="Zhang Y."/>
            <person name="Hong G."/>
            <person name="Han B."/>
            <person name="Choisne N."/>
            <person name="Demange N."/>
            <person name="Orjeda G."/>
            <person name="Samain S."/>
            <person name="Cattolico L."/>
            <person name="Pelletier E."/>
            <person name="Couloux A."/>
            <person name="Segurens B."/>
            <person name="Wincker P."/>
            <person name="D'Hont A."/>
            <person name="Scarpelli C."/>
            <person name="Weissenbach J."/>
            <person name="Salanoubat M."/>
            <person name="Quetier F."/>
            <person name="Yu Y."/>
            <person name="Kim H.R."/>
            <person name="Rambo T."/>
            <person name="Currie J."/>
            <person name="Collura K."/>
            <person name="Luo M."/>
            <person name="Yang T."/>
            <person name="Ammiraju J.S.S."/>
            <person name="Engler F."/>
            <person name="Soderlund C."/>
            <person name="Wing R.A."/>
            <person name="Palmer L.E."/>
            <person name="de la Bastide M."/>
            <person name="Spiegel L."/>
            <person name="Nascimento L."/>
            <person name="Zutavern T."/>
            <person name="O'Shaughnessy A."/>
            <person name="Dike S."/>
            <person name="Dedhia N."/>
            <person name="Preston R."/>
            <person name="Balija V."/>
            <person name="McCombie W.R."/>
            <person name="Chow T."/>
            <person name="Chen H."/>
            <person name="Chung M."/>
            <person name="Chen C."/>
            <person name="Shaw J."/>
            <person name="Wu H."/>
            <person name="Hsiao K."/>
            <person name="Chao Y."/>
            <person name="Chu M."/>
            <person name="Cheng C."/>
            <person name="Hour A."/>
            <person name="Lee P."/>
            <person name="Lin S."/>
            <person name="Lin Y."/>
            <person name="Liou J."/>
            <person name="Liu S."/>
            <person name="Hsing Y."/>
            <person name="Raghuvanshi S."/>
            <person name="Mohanty A."/>
            <person name="Bharti A.K."/>
            <person name="Gaur A."/>
            <person name="Gupta V."/>
            <person name="Kumar D."/>
            <person name="Ravi V."/>
            <person name="Vij S."/>
            <person name="Kapur A."/>
            <person name="Khurana P."/>
            <person name="Khurana P."/>
            <person name="Khurana J.P."/>
            <person name="Tyagi A.K."/>
            <person name="Gaikwad K."/>
            <person name="Singh A."/>
            <person name="Dalal V."/>
            <person name="Srivastava S."/>
            <person name="Dixit A."/>
            <person name="Pal A.K."/>
            <person name="Ghazi I.A."/>
            <person name="Yadav M."/>
            <person name="Pandit A."/>
            <person name="Bhargava A."/>
            <person name="Sureshbabu K."/>
            <person name="Batra K."/>
            <person name="Sharma T.R."/>
            <person name="Mohapatra T."/>
            <person name="Singh N.K."/>
            <person name="Messing J."/>
            <person name="Nelson A.B."/>
            <person name="Fuks G."/>
            <person name="Kavchok S."/>
            <person name="Keizer G."/>
            <person name="Linton E."/>
            <person name="Llaca V."/>
            <person name="Song R."/>
            <person name="Tanyolac B."/>
            <person name="Young S."/>
            <person name="Ho-Il K."/>
            <person name="Hahn J.H."/>
            <person name="Sangsakoo G."/>
            <person name="Vanavichit A."/>
            <person name="de Mattos Luiz.A.T."/>
            <person name="Zimmer P.D."/>
            <person name="Malone G."/>
            <person name="Dellagostin O."/>
            <person name="de Oliveira A.C."/>
            <person name="Bevan M."/>
            <person name="Bancroft I."/>
            <person name="Minx P."/>
            <person name="Cordum H."/>
            <person name="Wilson R."/>
            <person name="Cheng Z."/>
            <person name="Jin W."/>
            <person name="Jiang J."/>
            <person name="Leong S.A."/>
            <person name="Iwama H."/>
            <person name="Gojobori T."/>
            <person name="Itoh T."/>
            <person name="Niimura Y."/>
            <person name="Fujii Y."/>
            <person name="Habara T."/>
            <person name="Sakai H."/>
            <person name="Sato Y."/>
            <person name="Wilson G."/>
            <person name="Kumar K."/>
            <person name="McCouch S."/>
            <person name="Juretic N."/>
            <person name="Hoen D."/>
            <person name="Wright S."/>
            <person name="Bruskiewich R."/>
            <person name="Bureau T."/>
            <person name="Miyao A."/>
            <person name="Hirochika H."/>
            <person name="Nishikawa T."/>
            <person name="Kadowaki K."/>
            <person name="Sugiura M."/>
            <person name="Burr B."/>
            <person name="Sasaki T."/>
        </authorList>
    </citation>
    <scope>NUCLEOTIDE SEQUENCE [LARGE SCALE GENOMIC DNA]</scope>
    <source>
        <strain evidence="10">cv. Nipponbare</strain>
    </source>
</reference>
<accession>Q84QA8</accession>
<dbReference type="FunFam" id="3.40.1370.10:FF:000012">
    <property type="entry name" value="50S ribosomal protein L4"/>
    <property type="match status" value="1"/>
</dbReference>
<name>Q84QA8_ORYSJ</name>
<feature type="region of interest" description="Disordered" evidence="8">
    <location>
        <begin position="282"/>
        <end position="304"/>
    </location>
</feature>
<protein>
    <recommendedName>
        <fullName evidence="6">Large ribosomal subunit protein uL4c</fullName>
    </recommendedName>
    <alternativeName>
        <fullName evidence="7">50S ribosomal protein L4, chloroplastic</fullName>
    </alternativeName>
</protein>
<dbReference type="InterPro" id="IPR013005">
    <property type="entry name" value="Ribosomal_uL4-like"/>
</dbReference>
<keyword evidence="3" id="KW-0694">RNA-binding</keyword>
<comment type="similarity">
    <text evidence="1">Belongs to the universal ribosomal protein uL4 family.</text>
</comment>
<evidence type="ECO:0000256" key="2">
    <source>
        <dbReference type="ARBA" id="ARBA00022730"/>
    </source>
</evidence>
<evidence type="ECO:0000256" key="6">
    <source>
        <dbReference type="ARBA" id="ARBA00035208"/>
    </source>
</evidence>
<evidence type="ECO:0000256" key="1">
    <source>
        <dbReference type="ARBA" id="ARBA00010528"/>
    </source>
</evidence>
<dbReference type="SUPFAM" id="SSF52166">
    <property type="entry name" value="Ribosomal protein L4"/>
    <property type="match status" value="1"/>
</dbReference>
<dbReference type="NCBIfam" id="TIGR03953">
    <property type="entry name" value="rplD_bact"/>
    <property type="match status" value="1"/>
</dbReference>
<dbReference type="HAMAP" id="MF_01328_B">
    <property type="entry name" value="Ribosomal_uL4_B"/>
    <property type="match status" value="1"/>
</dbReference>
<dbReference type="GO" id="GO:0019843">
    <property type="term" value="F:rRNA binding"/>
    <property type="evidence" value="ECO:0007669"/>
    <property type="project" value="UniProtKB-KW"/>
</dbReference>
<evidence type="ECO:0000256" key="3">
    <source>
        <dbReference type="ARBA" id="ARBA00022884"/>
    </source>
</evidence>
<dbReference type="Pfam" id="PF00573">
    <property type="entry name" value="Ribosomal_L4"/>
    <property type="match status" value="1"/>
</dbReference>
<proteinExistence type="inferred from homology"/>
<dbReference type="GO" id="GO:0003735">
    <property type="term" value="F:structural constituent of ribosome"/>
    <property type="evidence" value="ECO:0007669"/>
    <property type="project" value="InterPro"/>
</dbReference>
<reference evidence="10" key="2">
    <citation type="journal article" date="2008" name="Nucleic Acids Res.">
        <title>The rice annotation project database (RAP-DB): 2008 update.</title>
        <authorList>
            <consortium name="The rice annotation project (RAP)"/>
        </authorList>
    </citation>
    <scope>GENOME REANNOTATION</scope>
    <source>
        <strain evidence="10">cv. Nipponbare</strain>
    </source>
</reference>
<dbReference type="GO" id="GO:1990904">
    <property type="term" value="C:ribonucleoprotein complex"/>
    <property type="evidence" value="ECO:0007669"/>
    <property type="project" value="UniProtKB-KW"/>
</dbReference>
<keyword evidence="2" id="KW-0699">rRNA-binding</keyword>
<evidence type="ECO:0000256" key="5">
    <source>
        <dbReference type="ARBA" id="ARBA00023274"/>
    </source>
</evidence>
<dbReference type="PANTHER" id="PTHR10746:SF17">
    <property type="entry name" value="LARGE RIBOSOMAL SUBUNIT PROTEIN UL4C"/>
    <property type="match status" value="1"/>
</dbReference>
<dbReference type="InterPro" id="IPR002136">
    <property type="entry name" value="Ribosomal_uL4"/>
</dbReference>
<dbReference type="GO" id="GO:0006412">
    <property type="term" value="P:translation"/>
    <property type="evidence" value="ECO:0007669"/>
    <property type="project" value="InterPro"/>
</dbReference>
<organism evidence="9 10">
    <name type="scientific">Oryza sativa subsp. japonica</name>
    <name type="common">Rice</name>
    <dbReference type="NCBI Taxonomy" id="39947"/>
    <lineage>
        <taxon>Eukaryota</taxon>
        <taxon>Viridiplantae</taxon>
        <taxon>Streptophyta</taxon>
        <taxon>Embryophyta</taxon>
        <taxon>Tracheophyta</taxon>
        <taxon>Spermatophyta</taxon>
        <taxon>Magnoliopsida</taxon>
        <taxon>Liliopsida</taxon>
        <taxon>Poales</taxon>
        <taxon>Poaceae</taxon>
        <taxon>BOP clade</taxon>
        <taxon>Oryzoideae</taxon>
        <taxon>Oryzeae</taxon>
        <taxon>Oryzinae</taxon>
        <taxon>Oryza</taxon>
        <taxon>Oryza sativa</taxon>
    </lineage>
</organism>
<feature type="region of interest" description="Disordered" evidence="8">
    <location>
        <begin position="106"/>
        <end position="150"/>
    </location>
</feature>
<evidence type="ECO:0000256" key="8">
    <source>
        <dbReference type="SAM" id="MobiDB-lite"/>
    </source>
</evidence>
<dbReference type="PANTHER" id="PTHR10746">
    <property type="entry name" value="50S RIBOSOMAL PROTEIN L4"/>
    <property type="match status" value="1"/>
</dbReference>
<dbReference type="Proteomes" id="UP000000763">
    <property type="component" value="Chromosome 3"/>
</dbReference>
<dbReference type="EMBL" id="AC135205">
    <property type="protein sequence ID" value="AAP06837.1"/>
    <property type="molecule type" value="Genomic_DNA"/>
</dbReference>
<feature type="compositionally biased region" description="Basic residues" evidence="8">
    <location>
        <begin position="128"/>
        <end position="140"/>
    </location>
</feature>
<sequence length="426" mass="46354">MAASSVASTLLLSLSSSSSPFLSPTSVSFLPSAAAAASSSPRVAVAAGKQKAAISVLRALRAEAATLPVLSFTGEKVGEVALDLKSAPPSTARAVVHRAIITDRQNKRRGTASTLTRGEVRGGGRKPYQQKKTGKARRGSMRTPLRPGGGVIFGPKPRDWSIKINRKEKRLAISTALASAAVADDAFVVEEFDEEFAAGPKTRDFVAALQRWGLDPKEKAMFFATDFADNVRLSGRNIGSLKMLTPRTLNLYDILDARKLFFTPAAINYLNSRYGATVFDEYEDDTNGEDDGEEEAEELQEGEGSAEEAAQAMLCCKYHDRCYTYADKDPDMRFKGLHYAPWKESLERKLTTTLNVTHRIKFCANMQQNSIVPLAAVVQLNLLGGILKLKIYQIISESPEVTGKTVDSSFRLLLGHENTSGRNKLA</sequence>
<evidence type="ECO:0000313" key="10">
    <source>
        <dbReference type="Proteomes" id="UP000000763"/>
    </source>
</evidence>
<dbReference type="AlphaFoldDB" id="Q84QA8"/>
<gene>
    <name evidence="9" type="primary">OJ1012B02.13</name>
</gene>
<keyword evidence="5" id="KW-0687">Ribonucleoprotein</keyword>
<dbReference type="InterPro" id="IPR023574">
    <property type="entry name" value="Ribosomal_uL4_dom_sf"/>
</dbReference>